<organism evidence="2 3">
    <name type="scientific">Paenibacillus provencensis</name>
    <dbReference type="NCBI Taxonomy" id="441151"/>
    <lineage>
        <taxon>Bacteria</taxon>
        <taxon>Bacillati</taxon>
        <taxon>Bacillota</taxon>
        <taxon>Bacilli</taxon>
        <taxon>Bacillales</taxon>
        <taxon>Paenibacillaceae</taxon>
        <taxon>Paenibacillus</taxon>
    </lineage>
</organism>
<dbReference type="Proteomes" id="UP001597169">
    <property type="component" value="Unassembled WGS sequence"/>
</dbReference>
<evidence type="ECO:0000313" key="2">
    <source>
        <dbReference type="EMBL" id="MFD1131493.1"/>
    </source>
</evidence>
<reference evidence="3" key="1">
    <citation type="journal article" date="2019" name="Int. J. Syst. Evol. Microbiol.">
        <title>The Global Catalogue of Microorganisms (GCM) 10K type strain sequencing project: providing services to taxonomists for standard genome sequencing and annotation.</title>
        <authorList>
            <consortium name="The Broad Institute Genomics Platform"/>
            <consortium name="The Broad Institute Genome Sequencing Center for Infectious Disease"/>
            <person name="Wu L."/>
            <person name="Ma J."/>
        </authorList>
    </citation>
    <scope>NUCLEOTIDE SEQUENCE [LARGE SCALE GENOMIC DNA]</scope>
    <source>
        <strain evidence="3">CCUG 53519</strain>
    </source>
</reference>
<accession>A0ABW3PXX3</accession>
<evidence type="ECO:0000256" key="1">
    <source>
        <dbReference type="SAM" id="Phobius"/>
    </source>
</evidence>
<keyword evidence="1" id="KW-1133">Transmembrane helix</keyword>
<protein>
    <recommendedName>
        <fullName evidence="4">Transposase</fullName>
    </recommendedName>
</protein>
<keyword evidence="1" id="KW-0472">Membrane</keyword>
<gene>
    <name evidence="2" type="ORF">ACFQ3J_25635</name>
</gene>
<feature type="transmembrane region" description="Helical" evidence="1">
    <location>
        <begin position="51"/>
        <end position="74"/>
    </location>
</feature>
<comment type="caution">
    <text evidence="2">The sequence shown here is derived from an EMBL/GenBank/DDBJ whole genome shotgun (WGS) entry which is preliminary data.</text>
</comment>
<feature type="transmembrane region" description="Helical" evidence="1">
    <location>
        <begin position="25"/>
        <end position="45"/>
    </location>
</feature>
<keyword evidence="1" id="KW-0812">Transmembrane</keyword>
<feature type="transmembrane region" description="Helical" evidence="1">
    <location>
        <begin position="111"/>
        <end position="129"/>
    </location>
</feature>
<dbReference type="RefSeq" id="WP_251584729.1">
    <property type="nucleotide sequence ID" value="NZ_JBHTKX010000011.1"/>
</dbReference>
<keyword evidence="3" id="KW-1185">Reference proteome</keyword>
<sequence>MSAVIGDQATYYQYRLIRKINISRPILLSYLSLTFIMLLASFIFFSWSGLWYFLLSCVTMVWIHYLVARSTLLLSNRQLNRWQRSWRVPWVGLIPSQHIAYPFFSRIHLHMTWIGLVFIFVFIIASPPAFAMNLFFWHVWLMAPRLMCILWLFRERKDGYLKITQQEVAYYIQ</sequence>
<dbReference type="EMBL" id="JBHTKX010000011">
    <property type="protein sequence ID" value="MFD1131493.1"/>
    <property type="molecule type" value="Genomic_DNA"/>
</dbReference>
<evidence type="ECO:0000313" key="3">
    <source>
        <dbReference type="Proteomes" id="UP001597169"/>
    </source>
</evidence>
<proteinExistence type="predicted"/>
<evidence type="ECO:0008006" key="4">
    <source>
        <dbReference type="Google" id="ProtNLM"/>
    </source>
</evidence>
<name>A0ABW3PXX3_9BACL</name>
<feature type="transmembrane region" description="Helical" evidence="1">
    <location>
        <begin position="135"/>
        <end position="153"/>
    </location>
</feature>